<dbReference type="Proteomes" id="UP000193090">
    <property type="component" value="Unassembled WGS sequence"/>
</dbReference>
<dbReference type="SMART" id="SM00342">
    <property type="entry name" value="HTH_ARAC"/>
    <property type="match status" value="1"/>
</dbReference>
<comment type="caution">
    <text evidence="5">The sequence shown here is derived from an EMBL/GenBank/DDBJ whole genome shotgun (WGS) entry which is preliminary data.</text>
</comment>
<dbReference type="AlphaFoldDB" id="A0A1X2EGC4"/>
<evidence type="ECO:0000256" key="1">
    <source>
        <dbReference type="ARBA" id="ARBA00023015"/>
    </source>
</evidence>
<keyword evidence="6" id="KW-1185">Reference proteome</keyword>
<dbReference type="InterPro" id="IPR018060">
    <property type="entry name" value="HTH_AraC"/>
</dbReference>
<accession>A0A1X2EGC4</accession>
<reference evidence="5 6" key="1">
    <citation type="submission" date="2016-01" db="EMBL/GenBank/DDBJ databases">
        <title>The new phylogeny of the genus Mycobacterium.</title>
        <authorList>
            <person name="Tarcisio F."/>
            <person name="Conor M."/>
            <person name="Antonella G."/>
            <person name="Elisabetta G."/>
            <person name="Giulia F.S."/>
            <person name="Sara T."/>
            <person name="Anna F."/>
            <person name="Clotilde B."/>
            <person name="Roberto B."/>
            <person name="Veronica D.S."/>
            <person name="Fabio R."/>
            <person name="Monica P."/>
            <person name="Olivier J."/>
            <person name="Enrico T."/>
            <person name="Nicola S."/>
        </authorList>
    </citation>
    <scope>NUCLEOTIDE SEQUENCE [LARGE SCALE GENOMIC DNA]</scope>
    <source>
        <strain evidence="5 6">DSM 44153</strain>
    </source>
</reference>
<dbReference type="PANTHER" id="PTHR47894">
    <property type="entry name" value="HTH-TYPE TRANSCRIPTIONAL REGULATOR GADX"/>
    <property type="match status" value="1"/>
</dbReference>
<gene>
    <name evidence="5" type="ORF">AWC30_14625</name>
</gene>
<dbReference type="Gene3D" id="1.10.10.60">
    <property type="entry name" value="Homeodomain-like"/>
    <property type="match status" value="1"/>
</dbReference>
<dbReference type="Pfam" id="PF12833">
    <property type="entry name" value="HTH_18"/>
    <property type="match status" value="1"/>
</dbReference>
<evidence type="ECO:0000256" key="3">
    <source>
        <dbReference type="ARBA" id="ARBA00023163"/>
    </source>
</evidence>
<protein>
    <recommendedName>
        <fullName evidence="4">HTH araC/xylS-type domain-containing protein</fullName>
    </recommendedName>
</protein>
<dbReference type="Pfam" id="PF12625">
    <property type="entry name" value="Arabinose_bd"/>
    <property type="match status" value="1"/>
</dbReference>
<keyword evidence="3" id="KW-0804">Transcription</keyword>
<evidence type="ECO:0000256" key="2">
    <source>
        <dbReference type="ARBA" id="ARBA00023125"/>
    </source>
</evidence>
<proteinExistence type="predicted"/>
<dbReference type="SUPFAM" id="SSF46689">
    <property type="entry name" value="Homeodomain-like"/>
    <property type="match status" value="1"/>
</dbReference>
<dbReference type="InterPro" id="IPR032687">
    <property type="entry name" value="AraC-type_N"/>
</dbReference>
<sequence>MTAPVGAETAHQRIVAGVSVASENPPFDTFGHMGEGGATGDPGEVAWDIPRPASTCQHLLRAAEAQGIGVDTCLAGTGLTTAEITDTATEVQAAQELTIVRNVLARIGDPGRFARDVGAQYNFANTGILGYAVLASPTIGDAVNVSCRYAALSSTYLRLRRTDTPAGAVVEFDNSAVPADVRGFMLERDLVALANMAPLLVGQLEASTPILVESPGIELPAERLEFDRLTVVIDGSASRTAVTIPADVLALPMPAADAATAATCVRQCAELLQSRRQRRGLAARVRSRLIATPGQLPPMAEIAEEMAMTERTLHRRLAAEGTSYRGLVDEVRVALAVALLESGLTVEETARQLGYSETAAFTRAFIRWTGDRPSAHRKRPG</sequence>
<dbReference type="PROSITE" id="PS01124">
    <property type="entry name" value="HTH_ARAC_FAMILY_2"/>
    <property type="match status" value="1"/>
</dbReference>
<name>A0A1X2EGC4_9MYCO</name>
<dbReference type="STRING" id="1798.AWC30_14625"/>
<dbReference type="EMBL" id="LQPZ01000040">
    <property type="protein sequence ID" value="ORX01103.1"/>
    <property type="molecule type" value="Genomic_DNA"/>
</dbReference>
<dbReference type="GO" id="GO:0003700">
    <property type="term" value="F:DNA-binding transcription factor activity"/>
    <property type="evidence" value="ECO:0007669"/>
    <property type="project" value="InterPro"/>
</dbReference>
<evidence type="ECO:0000313" key="6">
    <source>
        <dbReference type="Proteomes" id="UP000193090"/>
    </source>
</evidence>
<evidence type="ECO:0000259" key="4">
    <source>
        <dbReference type="PROSITE" id="PS01124"/>
    </source>
</evidence>
<organism evidence="5 6">
    <name type="scientific">Mycolicibacillus trivialis</name>
    <dbReference type="NCBI Taxonomy" id="1798"/>
    <lineage>
        <taxon>Bacteria</taxon>
        <taxon>Bacillati</taxon>
        <taxon>Actinomycetota</taxon>
        <taxon>Actinomycetes</taxon>
        <taxon>Mycobacteriales</taxon>
        <taxon>Mycobacteriaceae</taxon>
        <taxon>Mycolicibacillus</taxon>
    </lineage>
</organism>
<dbReference type="PANTHER" id="PTHR47894:SF1">
    <property type="entry name" value="HTH-TYPE TRANSCRIPTIONAL REGULATOR VQSM"/>
    <property type="match status" value="1"/>
</dbReference>
<keyword evidence="2" id="KW-0238">DNA-binding</keyword>
<dbReference type="GO" id="GO:0005829">
    <property type="term" value="C:cytosol"/>
    <property type="evidence" value="ECO:0007669"/>
    <property type="project" value="TreeGrafter"/>
</dbReference>
<dbReference type="InterPro" id="IPR009057">
    <property type="entry name" value="Homeodomain-like_sf"/>
</dbReference>
<keyword evidence="1" id="KW-0805">Transcription regulation</keyword>
<dbReference type="GO" id="GO:0000976">
    <property type="term" value="F:transcription cis-regulatory region binding"/>
    <property type="evidence" value="ECO:0007669"/>
    <property type="project" value="TreeGrafter"/>
</dbReference>
<evidence type="ECO:0000313" key="5">
    <source>
        <dbReference type="EMBL" id="ORX01103.1"/>
    </source>
</evidence>
<feature type="domain" description="HTH araC/xylS-type" evidence="4">
    <location>
        <begin position="283"/>
        <end position="379"/>
    </location>
</feature>